<feature type="transmembrane region" description="Helical" evidence="1">
    <location>
        <begin position="342"/>
        <end position="361"/>
    </location>
</feature>
<dbReference type="InterPro" id="IPR002035">
    <property type="entry name" value="VWF_A"/>
</dbReference>
<dbReference type="SUPFAM" id="SSF53300">
    <property type="entry name" value="vWA-like"/>
    <property type="match status" value="1"/>
</dbReference>
<feature type="domain" description="VWFA" evidence="2">
    <location>
        <begin position="102"/>
        <end position="289"/>
    </location>
</feature>
<dbReference type="PROSITE" id="PS50234">
    <property type="entry name" value="VWFA"/>
    <property type="match status" value="1"/>
</dbReference>
<dbReference type="InterPro" id="IPR008984">
    <property type="entry name" value="SMAD_FHA_dom_sf"/>
</dbReference>
<dbReference type="InterPro" id="IPR000253">
    <property type="entry name" value="FHA_dom"/>
</dbReference>
<dbReference type="InterPro" id="IPR036465">
    <property type="entry name" value="vWFA_dom_sf"/>
</dbReference>
<dbReference type="EMBL" id="CP067089">
    <property type="protein sequence ID" value="QQO10262.1"/>
    <property type="molecule type" value="Genomic_DNA"/>
</dbReference>
<dbReference type="SUPFAM" id="SSF49879">
    <property type="entry name" value="SMAD/FHA domain"/>
    <property type="match status" value="1"/>
</dbReference>
<dbReference type="AlphaFoldDB" id="A0A7T8BB77"/>
<dbReference type="Pfam" id="PF00498">
    <property type="entry name" value="FHA"/>
    <property type="match status" value="1"/>
</dbReference>
<reference evidence="3" key="1">
    <citation type="submission" date="2021-01" db="EMBL/GenBank/DDBJ databases">
        <title>Description of Breznakiella homolactica.</title>
        <authorList>
            <person name="Song Y."/>
            <person name="Brune A."/>
        </authorList>
    </citation>
    <scope>NUCLEOTIDE SEQUENCE</scope>
    <source>
        <strain evidence="3">RmG30</strain>
    </source>
</reference>
<protein>
    <submittedName>
        <fullName evidence="3">VWA domain-containing protein</fullName>
    </submittedName>
</protein>
<dbReference type="Pfam" id="PF13519">
    <property type="entry name" value="VWA_2"/>
    <property type="match status" value="1"/>
</dbReference>
<dbReference type="Proteomes" id="UP000595917">
    <property type="component" value="Chromosome"/>
</dbReference>
<keyword evidence="1" id="KW-0812">Transmembrane</keyword>
<proteinExistence type="predicted"/>
<dbReference type="SMART" id="SM00327">
    <property type="entry name" value="VWA"/>
    <property type="match status" value="1"/>
</dbReference>
<dbReference type="CDD" id="cd00060">
    <property type="entry name" value="FHA"/>
    <property type="match status" value="1"/>
</dbReference>
<keyword evidence="1" id="KW-1133">Transmembrane helix</keyword>
<dbReference type="RefSeq" id="WP_215627566.1">
    <property type="nucleotide sequence ID" value="NZ_CP067089.2"/>
</dbReference>
<organism evidence="3 4">
    <name type="scientific">Breznakiella homolactica</name>
    <dbReference type="NCBI Taxonomy" id="2798577"/>
    <lineage>
        <taxon>Bacteria</taxon>
        <taxon>Pseudomonadati</taxon>
        <taxon>Spirochaetota</taxon>
        <taxon>Spirochaetia</taxon>
        <taxon>Spirochaetales</taxon>
        <taxon>Breznakiellaceae</taxon>
        <taxon>Breznakiella</taxon>
    </lineage>
</organism>
<gene>
    <name evidence="3" type="ORF">JFL75_04905</name>
</gene>
<name>A0A7T8BB77_9SPIR</name>
<keyword evidence="4" id="KW-1185">Reference proteome</keyword>
<dbReference type="Gene3D" id="3.40.50.410">
    <property type="entry name" value="von Willebrand factor, type A domain"/>
    <property type="match status" value="1"/>
</dbReference>
<dbReference type="KEGG" id="bhc:JFL75_04905"/>
<evidence type="ECO:0000259" key="2">
    <source>
        <dbReference type="PROSITE" id="PS50234"/>
    </source>
</evidence>
<dbReference type="Gene3D" id="2.60.200.20">
    <property type="match status" value="1"/>
</dbReference>
<sequence>MKTRNFTAAFPRNAFVLCLFVLLLQGFSLGAQNLSITQLDSSKLFLSSKVDVFLSVTDGAGIPAELANPMGELSFYHTSENGPRPLDILDITRNEDSEEKITFLLVLDNSGSMYETQGSQDTRNRQAVRAISQFVSQLDPEKDRVGLAVFGRDYEVLLNPKNGRDSVGESLQLLRQPGREEGYTELYYAIARAAEDMAGIKGRKAIILLSDGENYPYFERSGNPHPVLGERNYQPRESSEALSGSEVTLYAINFSQEKDLPLADIALASGGRVFDAYNETELTRVYENIRRGIQQEYRVSLKVPISFDEHPGIEARYNGKTGDTRTYTPALLFGSSRTDSDWLCIIILLGGLILWLLLFLIKFERPASRAELQFVPAGSGKTLVKTQILSTAKTVIGSSAKADMTILGIPSLGESHAVIEHNEKNGTYTVVSKEEILVNNQPVKKRELRPGDVLNMEGATLIFDAPEPDSKKSKPR</sequence>
<keyword evidence="1" id="KW-0472">Membrane</keyword>
<evidence type="ECO:0000256" key="1">
    <source>
        <dbReference type="SAM" id="Phobius"/>
    </source>
</evidence>
<evidence type="ECO:0000313" key="3">
    <source>
        <dbReference type="EMBL" id="QQO10262.1"/>
    </source>
</evidence>
<evidence type="ECO:0000313" key="4">
    <source>
        <dbReference type="Proteomes" id="UP000595917"/>
    </source>
</evidence>
<accession>A0A7T8BB77</accession>